<dbReference type="Pfam" id="PF08801">
    <property type="entry name" value="Nucleoporin_N"/>
    <property type="match status" value="1"/>
</dbReference>
<evidence type="ECO:0000256" key="4">
    <source>
        <dbReference type="ARBA" id="ARBA00023242"/>
    </source>
</evidence>
<dbReference type="InterPro" id="IPR007187">
    <property type="entry name" value="Nucleoporin_Nup133/Nup155_C"/>
</dbReference>
<dbReference type="InterPro" id="IPR015943">
    <property type="entry name" value="WD40/YVTN_repeat-like_dom_sf"/>
</dbReference>
<dbReference type="Gene3D" id="1.20.58.1780">
    <property type="match status" value="1"/>
</dbReference>
<dbReference type="PANTHER" id="PTHR10350:SF6">
    <property type="entry name" value="NUCLEAR PORE COMPLEX PROTEIN NUP155"/>
    <property type="match status" value="1"/>
</dbReference>
<dbReference type="Pfam" id="PF03177">
    <property type="entry name" value="Nucleoporin_C"/>
    <property type="match status" value="1"/>
</dbReference>
<dbReference type="GO" id="GO:0044611">
    <property type="term" value="C:nuclear pore inner ring"/>
    <property type="evidence" value="ECO:0007669"/>
    <property type="project" value="TreeGrafter"/>
</dbReference>
<accession>A0A5E8B1D6</accession>
<evidence type="ECO:0000259" key="6">
    <source>
        <dbReference type="Pfam" id="PF08801"/>
    </source>
</evidence>
<evidence type="ECO:0000256" key="2">
    <source>
        <dbReference type="ARBA" id="ARBA00007373"/>
    </source>
</evidence>
<dbReference type="InterPro" id="IPR042538">
    <property type="entry name" value="Nucleoporin_Nup155_C_3"/>
</dbReference>
<dbReference type="FunFam" id="1.25.40.440:FF:000001">
    <property type="entry name" value="Nuclear pore complex subunit"/>
    <property type="match status" value="1"/>
</dbReference>
<dbReference type="GO" id="GO:0006405">
    <property type="term" value="P:RNA export from nucleus"/>
    <property type="evidence" value="ECO:0007669"/>
    <property type="project" value="TreeGrafter"/>
</dbReference>
<evidence type="ECO:0000313" key="7">
    <source>
        <dbReference type="EMBL" id="VVT45213.1"/>
    </source>
</evidence>
<dbReference type="InterPro" id="IPR004870">
    <property type="entry name" value="Nucleoporin_Nup155"/>
</dbReference>
<comment type="similarity">
    <text evidence="2">Belongs to the non-repetitive/WGA-negative nucleoporin family.</text>
</comment>
<dbReference type="EMBL" id="CABVLU010000001">
    <property type="protein sequence ID" value="VVT45213.1"/>
    <property type="molecule type" value="Genomic_DNA"/>
</dbReference>
<feature type="domain" description="Nucleoporin Nup133/Nup155-like C-terminal" evidence="5">
    <location>
        <begin position="657"/>
        <end position="1326"/>
    </location>
</feature>
<dbReference type="InterPro" id="IPR042537">
    <property type="entry name" value="Nucleoporin_Nup155_C_2"/>
</dbReference>
<evidence type="ECO:0000256" key="1">
    <source>
        <dbReference type="ARBA" id="ARBA00004123"/>
    </source>
</evidence>
<name>A0A5E8B1D6_9ASCO</name>
<dbReference type="OrthoDB" id="338970at2759"/>
<keyword evidence="4" id="KW-0539">Nucleus</keyword>
<evidence type="ECO:0008006" key="9">
    <source>
        <dbReference type="Google" id="ProtNLM"/>
    </source>
</evidence>
<dbReference type="Gene3D" id="1.25.40.440">
    <property type="entry name" value="Nucleoporin, helical domain, central subdomain"/>
    <property type="match status" value="1"/>
</dbReference>
<dbReference type="InterPro" id="IPR042533">
    <property type="entry name" value="Nucleoporin_Nup155_C_1"/>
</dbReference>
<evidence type="ECO:0000256" key="3">
    <source>
        <dbReference type="ARBA" id="ARBA00022448"/>
    </source>
</evidence>
<protein>
    <recommendedName>
        <fullName evidence="9">Nucleoporin Nup133/Nup155-like N-terminal domain-containing protein</fullName>
    </recommendedName>
</protein>
<dbReference type="Gene3D" id="1.25.40.450">
    <property type="entry name" value="Nucleoporin, helical domain, N-terminal subdomain"/>
    <property type="match status" value="1"/>
</dbReference>
<dbReference type="GO" id="GO:0006606">
    <property type="term" value="P:protein import into nucleus"/>
    <property type="evidence" value="ECO:0007669"/>
    <property type="project" value="TreeGrafter"/>
</dbReference>
<organism evidence="7 8">
    <name type="scientific">Magnusiomyces paraingens</name>
    <dbReference type="NCBI Taxonomy" id="2606893"/>
    <lineage>
        <taxon>Eukaryota</taxon>
        <taxon>Fungi</taxon>
        <taxon>Dikarya</taxon>
        <taxon>Ascomycota</taxon>
        <taxon>Saccharomycotina</taxon>
        <taxon>Dipodascomycetes</taxon>
        <taxon>Dipodascales</taxon>
        <taxon>Dipodascaceae</taxon>
        <taxon>Magnusiomyces</taxon>
    </lineage>
</organism>
<proteinExistence type="inferred from homology"/>
<feature type="domain" description="Nucleoporin Nup133/Nup155-like N-terminal" evidence="6">
    <location>
        <begin position="98"/>
        <end position="546"/>
    </location>
</feature>
<evidence type="ECO:0000259" key="5">
    <source>
        <dbReference type="Pfam" id="PF03177"/>
    </source>
</evidence>
<dbReference type="GO" id="GO:0036228">
    <property type="term" value="P:protein localization to nuclear inner membrane"/>
    <property type="evidence" value="ECO:0007669"/>
    <property type="project" value="TreeGrafter"/>
</dbReference>
<dbReference type="PANTHER" id="PTHR10350">
    <property type="entry name" value="NUCLEAR PORE COMPLEX PROTEIN NUP155"/>
    <property type="match status" value="1"/>
</dbReference>
<dbReference type="Gene3D" id="2.130.10.10">
    <property type="entry name" value="YVTN repeat-like/Quinoprotein amine dehydrogenase"/>
    <property type="match status" value="1"/>
</dbReference>
<reference evidence="7 8" key="1">
    <citation type="submission" date="2019-09" db="EMBL/GenBank/DDBJ databases">
        <authorList>
            <person name="Brejova B."/>
        </authorList>
    </citation>
    <scope>NUCLEOTIDE SEQUENCE [LARGE SCALE GENOMIC DNA]</scope>
</reference>
<gene>
    <name evidence="7" type="ORF">SAPINGB_P000675</name>
</gene>
<comment type="subcellular location">
    <subcellularLocation>
        <location evidence="1">Nucleus</location>
    </subcellularLocation>
</comment>
<dbReference type="Gene3D" id="1.20.120.1880">
    <property type="entry name" value="Nucleoporin, helical C-terminal domain"/>
    <property type="match status" value="1"/>
</dbReference>
<sequence>MTQIHQAPPFLAQTQPKGPFYTMARLPGAAGTAADTLPLGTIRTSDLKKTTDPLALASTLVDAYINKDAKYPEIGQMSLQSTWSQYLYFESALLLGPFSPFTRIETINIPDSVYERYNQTKCKTQMGLFAEIDRVWITVDNRLYFWNYRTGGDLHTFDEMDTTIISVALVPPKKGLFIDSISHLLVLVTLSDLYIVALSHNKESNSIELYETGMSVSVKGLDVSQIVASPKTGRIFFTGDSDGTNLWEIIYSNVETWFKGKCSKVCHSRQYLLSSLAPSLPNSEIIKLEKLPVIGNFVKNHEPERIVSVVIDDSRNLIYTLSTQSSIRMYYMDPKSSTVSLLYTYTSKQISFHLKMITTQDQTSPAGSASTANHSNQKLSIVSINVISSTESSSLNLVAITATGSRIFIKTDNTSGTRPPTTMQAIQLRFPPVSNNGAPAISGPATTLSRTFPPGYFFAVVPAEDSNKLFVAAPDSGKIIHQMTPGSNTQYFENACYLETEGFIQDIALVTPYAPLGKPGFGNESRAQYTVANPRIVVLTNTGVHIFSRRYPYQIFEELGQDIRPFFEFYGRAETCTSALSIASQPALFSHTEAEFASKVYIELGGKPHVKVDDENTYSLSSTTSTTTSTLANAPSFAPFSSQVVPASNNTDLIRLSGRFDGLATYISRIIYTIWNQNLFQTKKQTQAGAKHPKAFAINFSKKSIEKTQLTLVQIAEYLDKNRAFIDGLGGEPTNNLTGGRAEEISLQAEHRGLHALVKLITSMREGLSFLLLLLDESAKASDGLESITTYLPQPVRDKLETVTFKSFFTTSQGVELAHELITCLVNRNVSEGGSVDSISAILKDRCVSYCSADDVIIYKALECLHKAESLDIDSRMQKLNESLRLFQKAAASINFDVLKDAVDMFVKLRFYPGAVELALTAAQHEDRGNVAVGYLHDDKPERDPRKEYYEKRLRTYELIFKVLDVADERANQEIASKPVLETEPQLAVYPGGNDWSSEVYLRNEAYAVCYGAQDEVFHYCFYDWFISKGVNERLLEVDTPYIQSYLEIKAKSDINIANLLWVYYQRHQNYYAAAQVLFVLAKSNNFDLDLNQRVEYLSRARSYCGCPSFPEVRQEAMQLGVQIQEYLDVAIIQDEILKRVIDDPKFTDENKRLAMVESLSKQLLDVSTLFNMHAWPLEYYDICIQIFSSADFRSTEEINNAWTKLIESEHRKAIEEDKTQPYEVISQVIQRLGQQLMLSELVFPSEFLVQKLEAYAVEHGQSDGPLGWIVETFLNAGLSYESLFVIFRDFVERREYPFDEAQGYQQLVQDVVYLLNKWIKETRASDMAEYVDAGFLKRLEDTVGKKDLVRVRSYVENRLRK</sequence>
<dbReference type="GO" id="GO:0000972">
    <property type="term" value="P:transcription-dependent tethering of RNA polymerase II gene DNA at nuclear periphery"/>
    <property type="evidence" value="ECO:0007669"/>
    <property type="project" value="TreeGrafter"/>
</dbReference>
<keyword evidence="3" id="KW-0813">Transport</keyword>
<dbReference type="InterPro" id="IPR014908">
    <property type="entry name" value="Nucleoporin_Nup133/Nup155_N"/>
</dbReference>
<evidence type="ECO:0000313" key="8">
    <source>
        <dbReference type="Proteomes" id="UP000398389"/>
    </source>
</evidence>
<dbReference type="SUPFAM" id="SSF50998">
    <property type="entry name" value="Quinoprotein alcohol dehydrogenase-like"/>
    <property type="match status" value="1"/>
</dbReference>
<dbReference type="InterPro" id="IPR011047">
    <property type="entry name" value="Quinoprotein_ADH-like_sf"/>
</dbReference>
<dbReference type="RefSeq" id="XP_031851289.1">
    <property type="nucleotide sequence ID" value="XM_031995398.1"/>
</dbReference>
<dbReference type="GO" id="GO:0017056">
    <property type="term" value="F:structural constituent of nuclear pore"/>
    <property type="evidence" value="ECO:0007669"/>
    <property type="project" value="InterPro"/>
</dbReference>
<dbReference type="GeneID" id="43579498"/>
<keyword evidence="8" id="KW-1185">Reference proteome</keyword>
<dbReference type="Proteomes" id="UP000398389">
    <property type="component" value="Unassembled WGS sequence"/>
</dbReference>